<proteinExistence type="predicted"/>
<gene>
    <name evidence="1" type="ORF">SSP24_82030</name>
</gene>
<organism evidence="1 2">
    <name type="scientific">Streptomyces spinoverrucosus</name>
    <dbReference type="NCBI Taxonomy" id="284043"/>
    <lineage>
        <taxon>Bacteria</taxon>
        <taxon>Bacillati</taxon>
        <taxon>Actinomycetota</taxon>
        <taxon>Actinomycetes</taxon>
        <taxon>Kitasatosporales</taxon>
        <taxon>Streptomycetaceae</taxon>
        <taxon>Streptomyces</taxon>
    </lineage>
</organism>
<keyword evidence="2" id="KW-1185">Reference proteome</keyword>
<evidence type="ECO:0000313" key="2">
    <source>
        <dbReference type="Proteomes" id="UP000317881"/>
    </source>
</evidence>
<protein>
    <recommendedName>
        <fullName evidence="3">ATP-grasp domain-containing protein</fullName>
    </recommendedName>
</protein>
<comment type="caution">
    <text evidence="1">The sequence shown here is derived from an EMBL/GenBank/DDBJ whole genome shotgun (WGS) entry which is preliminary data.</text>
</comment>
<name>A0A4Y3VWD2_9ACTN</name>
<evidence type="ECO:0000313" key="1">
    <source>
        <dbReference type="EMBL" id="GEC10548.1"/>
    </source>
</evidence>
<dbReference type="Proteomes" id="UP000317881">
    <property type="component" value="Unassembled WGS sequence"/>
</dbReference>
<dbReference type="SUPFAM" id="SSF56059">
    <property type="entry name" value="Glutathione synthetase ATP-binding domain-like"/>
    <property type="match status" value="1"/>
</dbReference>
<dbReference type="AlphaFoldDB" id="A0A4Y3VWD2"/>
<accession>A0A4Y3VWD2</accession>
<reference evidence="1 2" key="1">
    <citation type="submission" date="2019-06" db="EMBL/GenBank/DDBJ databases">
        <title>Whole genome shotgun sequence of Streptomyces spinoverrucosus NBRC 14228.</title>
        <authorList>
            <person name="Hosoyama A."/>
            <person name="Uohara A."/>
            <person name="Ohji S."/>
            <person name="Ichikawa N."/>
        </authorList>
    </citation>
    <scope>NUCLEOTIDE SEQUENCE [LARGE SCALE GENOMIC DNA]</scope>
    <source>
        <strain evidence="1 2">NBRC 14228</strain>
    </source>
</reference>
<sequence>MTEVFQERGWKCYWVTFDDIDVASLHHSRVYDVSEQKFLRLNTIELNARVDVVLARVMGSVEGKIGNVREYFERLQEEFHGVTLNDPASVLYGLRKDYLFEYAKAGFATIPTEYFDRTVSFAELERVHRGQLDRYVIKPVTGELGNSFASLASIDEGVLRHKEPLVGGWLVQPFMPSIWEGEYQLFFIGNTLVQGIRKVHRKVPGIAVPQPTDRSFEKHQPTPAEEAFARRAKAFWTGDLGRPIDICRVDFIKDTDGSPLLLEFEAVNPGFLFNPASEARRVASLLEEHAVSRIHHA</sequence>
<dbReference type="EMBL" id="BJND01000119">
    <property type="protein sequence ID" value="GEC10548.1"/>
    <property type="molecule type" value="Genomic_DNA"/>
</dbReference>
<evidence type="ECO:0008006" key="3">
    <source>
        <dbReference type="Google" id="ProtNLM"/>
    </source>
</evidence>